<dbReference type="PANTHER" id="PTHR46929:SF33">
    <property type="entry name" value="L10-INTERACTING MYB DOMAIN-CONTAINING PROTEIN-LIKE ISOFORM X1"/>
    <property type="match status" value="1"/>
</dbReference>
<organism evidence="3 4">
    <name type="scientific">Pisum sativum</name>
    <name type="common">Garden pea</name>
    <name type="synonym">Lathyrus oleraceus</name>
    <dbReference type="NCBI Taxonomy" id="3888"/>
    <lineage>
        <taxon>Eukaryota</taxon>
        <taxon>Viridiplantae</taxon>
        <taxon>Streptophyta</taxon>
        <taxon>Embryophyta</taxon>
        <taxon>Tracheophyta</taxon>
        <taxon>Spermatophyta</taxon>
        <taxon>Magnoliopsida</taxon>
        <taxon>eudicotyledons</taxon>
        <taxon>Gunneridae</taxon>
        <taxon>Pentapetalae</taxon>
        <taxon>rosids</taxon>
        <taxon>fabids</taxon>
        <taxon>Fabales</taxon>
        <taxon>Fabaceae</taxon>
        <taxon>Papilionoideae</taxon>
        <taxon>50 kb inversion clade</taxon>
        <taxon>NPAAA clade</taxon>
        <taxon>Hologalegina</taxon>
        <taxon>IRL clade</taxon>
        <taxon>Fabeae</taxon>
        <taxon>Lathyrus</taxon>
    </lineage>
</organism>
<gene>
    <name evidence="3" type="ORF">KIW84_062400</name>
</gene>
<feature type="domain" description="Myb/SANT-like" evidence="2">
    <location>
        <begin position="24"/>
        <end position="118"/>
    </location>
</feature>
<feature type="region of interest" description="Disordered" evidence="1">
    <location>
        <begin position="531"/>
        <end position="667"/>
    </location>
</feature>
<dbReference type="Proteomes" id="UP001058974">
    <property type="component" value="Chromosome 6"/>
</dbReference>
<comment type="caution">
    <text evidence="3">The sequence shown here is derived from an EMBL/GenBank/DDBJ whole genome shotgun (WGS) entry which is preliminary data.</text>
</comment>
<proteinExistence type="predicted"/>
<feature type="compositionally biased region" description="Polar residues" evidence="1">
    <location>
        <begin position="565"/>
        <end position="574"/>
    </location>
</feature>
<protein>
    <recommendedName>
        <fullName evidence="2">Myb/SANT-like domain-containing protein</fullName>
    </recommendedName>
</protein>
<evidence type="ECO:0000256" key="1">
    <source>
        <dbReference type="SAM" id="MobiDB-lite"/>
    </source>
</evidence>
<feature type="compositionally biased region" description="Polar residues" evidence="1">
    <location>
        <begin position="622"/>
        <end position="643"/>
    </location>
</feature>
<dbReference type="EMBL" id="JAMSHJ010000006">
    <property type="protein sequence ID" value="KAI5396181.1"/>
    <property type="molecule type" value="Genomic_DNA"/>
</dbReference>
<keyword evidence="4" id="KW-1185">Reference proteome</keyword>
<dbReference type="PANTHER" id="PTHR46929">
    <property type="entry name" value="EXPRESSED PROTEIN"/>
    <property type="match status" value="1"/>
</dbReference>
<dbReference type="InterPro" id="IPR024752">
    <property type="entry name" value="Myb/SANT-like_dom"/>
</dbReference>
<feature type="domain" description="Myb/SANT-like" evidence="2">
    <location>
        <begin position="221"/>
        <end position="313"/>
    </location>
</feature>
<dbReference type="Gramene" id="Psat06G0240000-T1">
    <property type="protein sequence ID" value="KAI5396181.1"/>
    <property type="gene ID" value="KIW84_062400"/>
</dbReference>
<name>A0A9D4W8R6_PEA</name>
<dbReference type="AlphaFoldDB" id="A0A9D4W8R6"/>
<feature type="region of interest" description="Disordered" evidence="1">
    <location>
        <begin position="192"/>
        <end position="216"/>
    </location>
</feature>
<accession>A0A9D4W8R6</accession>
<sequence length="765" mass="86623">MDQVMQGNEMGDDSSMNLDNSRANWTPSQDRYFLELLLSHVHRGNKTGKVFTRLAWVDMTEQFNNKFGFKYDMDVLKNRYKRFKKQYYEIKAMVNQNGFQWDGTLNMVTANDKTWEEYIKVHTDVKYFRTSKESLHYNCHVFVMQAHPDAQVFRKKVAPCYNDLCIIYGHAVADGRYSLSCFDEGFEYEENASKERDDHTSTGKGVDGQTPLTHSQSKIDWSPMMDRVFVELMLDQVRKGNKVGRTFTRQTWGDMAESFNDRFGCHYGKVVLKNRFNVLRRHYSSINDLLGKEGFSWDKTQHKVVADDQVWQKCIRVNHKFRLYRIKSMPFYSGMCIVCRDEAPVDCKSNLEKKSYVGKNSVADPNASMHIAGENDFTGDTQSLPYAALHTGDESYFTKVTQPLPDAAFHVGSENNLTGITISQPLPYATLHIDGENNLIRDTLPRPNATLNLGSGNNFIRDTIIQPSHTAALHVGGENSFSRDNITQPLPDETLHISGENYFTRDTTMQPLHNATLHIGGESNFTAGAQSLTNADSEGGERNSTRKTQPLANADNEGGERNSTRKTQPPTNADNEGGERNSTRITQPLTNADNEGGERNSTRKTQPLTDTDNEGDERNSTRKTQPLTNAGERNSTRKTQPPTNVDKEPLLTSVGKNVAGQKKRHQTKISPALNVPKKARNNYNEGMSVALKHMAVAVTSLTKKTKREDNFSVGNVMTVLQAIPDLDEDLILDACDFLEDEKRARMFLALDSNLRKKWLLRKLRS</sequence>
<evidence type="ECO:0000259" key="2">
    <source>
        <dbReference type="Pfam" id="PF12776"/>
    </source>
</evidence>
<feature type="compositionally biased region" description="Polar residues" evidence="1">
    <location>
        <begin position="583"/>
        <end position="593"/>
    </location>
</feature>
<reference evidence="3 4" key="1">
    <citation type="journal article" date="2022" name="Nat. Genet.">
        <title>Improved pea reference genome and pan-genome highlight genomic features and evolutionary characteristics.</title>
        <authorList>
            <person name="Yang T."/>
            <person name="Liu R."/>
            <person name="Luo Y."/>
            <person name="Hu S."/>
            <person name="Wang D."/>
            <person name="Wang C."/>
            <person name="Pandey M.K."/>
            <person name="Ge S."/>
            <person name="Xu Q."/>
            <person name="Li N."/>
            <person name="Li G."/>
            <person name="Huang Y."/>
            <person name="Saxena R.K."/>
            <person name="Ji Y."/>
            <person name="Li M."/>
            <person name="Yan X."/>
            <person name="He Y."/>
            <person name="Liu Y."/>
            <person name="Wang X."/>
            <person name="Xiang C."/>
            <person name="Varshney R.K."/>
            <person name="Ding H."/>
            <person name="Gao S."/>
            <person name="Zong X."/>
        </authorList>
    </citation>
    <scope>NUCLEOTIDE SEQUENCE [LARGE SCALE GENOMIC DNA]</scope>
    <source>
        <strain evidence="3 4">cv. Zhongwan 6</strain>
    </source>
</reference>
<feature type="compositionally biased region" description="Basic and acidic residues" evidence="1">
    <location>
        <begin position="192"/>
        <end position="201"/>
    </location>
</feature>
<evidence type="ECO:0000313" key="4">
    <source>
        <dbReference type="Proteomes" id="UP001058974"/>
    </source>
</evidence>
<dbReference type="Pfam" id="PF12776">
    <property type="entry name" value="Myb_DNA-bind_3"/>
    <property type="match status" value="2"/>
</dbReference>
<evidence type="ECO:0000313" key="3">
    <source>
        <dbReference type="EMBL" id="KAI5396181.1"/>
    </source>
</evidence>